<comment type="caution">
    <text evidence="1">The sequence shown here is derived from an EMBL/GenBank/DDBJ whole genome shotgun (WGS) entry which is preliminary data.</text>
</comment>
<dbReference type="AlphaFoldDB" id="A0A3N8NCE6"/>
<evidence type="ECO:0000313" key="2">
    <source>
        <dbReference type="Proteomes" id="UP000269271"/>
    </source>
</evidence>
<sequence length="98" mass="11300">MHSVRVVWLSKDEGGRKQPPVAGKYYSVSRFPEDVNWQSNAWSVVFDLKDPYRDGVRMVSLGEVDFLVKDAPRERMINHKLFDIYEGAKKVGEVTILD</sequence>
<proteinExistence type="predicted"/>
<protein>
    <submittedName>
        <fullName evidence="1">Uncharacterized protein</fullName>
    </submittedName>
</protein>
<dbReference type="EMBL" id="QTQX01000019">
    <property type="protein sequence ID" value="RQT22890.1"/>
    <property type="molecule type" value="Genomic_DNA"/>
</dbReference>
<organism evidence="1 2">
    <name type="scientific">Burkholderia contaminans</name>
    <dbReference type="NCBI Taxonomy" id="488447"/>
    <lineage>
        <taxon>Bacteria</taxon>
        <taxon>Pseudomonadati</taxon>
        <taxon>Pseudomonadota</taxon>
        <taxon>Betaproteobacteria</taxon>
        <taxon>Burkholderiales</taxon>
        <taxon>Burkholderiaceae</taxon>
        <taxon>Burkholderia</taxon>
        <taxon>Burkholderia cepacia complex</taxon>
    </lineage>
</organism>
<gene>
    <name evidence="1" type="ORF">DF037_26065</name>
</gene>
<dbReference type="Proteomes" id="UP000269271">
    <property type="component" value="Unassembled WGS sequence"/>
</dbReference>
<name>A0A3N8NCE6_9BURK</name>
<accession>A0A3N8NCE6</accession>
<evidence type="ECO:0000313" key="1">
    <source>
        <dbReference type="EMBL" id="RQT22890.1"/>
    </source>
</evidence>
<reference evidence="1 2" key="1">
    <citation type="submission" date="2018-08" db="EMBL/GenBank/DDBJ databases">
        <title>Comparative analysis of Burkholderia isolates from Puerto Rico.</title>
        <authorList>
            <person name="Hall C."/>
            <person name="Sahl J."/>
            <person name="Wagner D."/>
        </authorList>
    </citation>
    <scope>NUCLEOTIDE SEQUENCE [LARGE SCALE GENOMIC DNA]</scope>
    <source>
        <strain evidence="1 2">Bp9001</strain>
    </source>
</reference>